<reference evidence="10" key="1">
    <citation type="submission" date="2020-05" db="EMBL/GenBank/DDBJ databases">
        <title>Phylogenomic resolution of chytrid fungi.</title>
        <authorList>
            <person name="Stajich J.E."/>
            <person name="Amses K."/>
            <person name="Simmons R."/>
            <person name="Seto K."/>
            <person name="Myers J."/>
            <person name="Bonds A."/>
            <person name="Quandt C.A."/>
            <person name="Barry K."/>
            <person name="Liu P."/>
            <person name="Grigoriev I."/>
            <person name="Longcore J.E."/>
            <person name="James T.Y."/>
        </authorList>
    </citation>
    <scope>NUCLEOTIDE SEQUENCE</scope>
    <source>
        <strain evidence="10">JEL0476</strain>
    </source>
</reference>
<feature type="domain" description="F-BAR" evidence="9">
    <location>
        <begin position="1"/>
        <end position="269"/>
    </location>
</feature>
<dbReference type="PRINTS" id="PR00452">
    <property type="entry name" value="SH3DOMAIN"/>
</dbReference>
<dbReference type="Gene3D" id="1.20.1270.60">
    <property type="entry name" value="Arfaptin homology (AH) domain/BAR domain"/>
    <property type="match status" value="1"/>
</dbReference>
<evidence type="ECO:0000259" key="8">
    <source>
        <dbReference type="PROSITE" id="PS50002"/>
    </source>
</evidence>
<dbReference type="InterPro" id="IPR001060">
    <property type="entry name" value="FCH_dom"/>
</dbReference>
<keyword evidence="4" id="KW-0597">Phosphoprotein</keyword>
<dbReference type="InterPro" id="IPR027267">
    <property type="entry name" value="AH/BAR_dom_sf"/>
</dbReference>
<feature type="domain" description="SH3" evidence="8">
    <location>
        <begin position="408"/>
        <end position="469"/>
    </location>
</feature>
<organism evidence="10 11">
    <name type="scientific">Clydaea vesicula</name>
    <dbReference type="NCBI Taxonomy" id="447962"/>
    <lineage>
        <taxon>Eukaryota</taxon>
        <taxon>Fungi</taxon>
        <taxon>Fungi incertae sedis</taxon>
        <taxon>Chytridiomycota</taxon>
        <taxon>Chytridiomycota incertae sedis</taxon>
        <taxon>Chytridiomycetes</taxon>
        <taxon>Lobulomycetales</taxon>
        <taxon>Lobulomycetaceae</taxon>
        <taxon>Clydaea</taxon>
    </lineage>
</organism>
<evidence type="ECO:0000256" key="3">
    <source>
        <dbReference type="ARBA" id="ARBA00022490"/>
    </source>
</evidence>
<dbReference type="InterPro" id="IPR031160">
    <property type="entry name" value="F_BAR_dom"/>
</dbReference>
<evidence type="ECO:0000259" key="9">
    <source>
        <dbReference type="PROSITE" id="PS51741"/>
    </source>
</evidence>
<name>A0AAD5U349_9FUNG</name>
<comment type="caution">
    <text evidence="10">The sequence shown here is derived from an EMBL/GenBank/DDBJ whole genome shotgun (WGS) entry which is preliminary data.</text>
</comment>
<keyword evidence="3" id="KW-0963">Cytoplasm</keyword>
<evidence type="ECO:0000313" key="10">
    <source>
        <dbReference type="EMBL" id="KAJ3221080.1"/>
    </source>
</evidence>
<accession>A0AAD5U349</accession>
<proteinExistence type="predicted"/>
<protein>
    <submittedName>
        <fullName evidence="10">Uncharacterized protein</fullName>
    </submittedName>
</protein>
<dbReference type="SUPFAM" id="SSF50044">
    <property type="entry name" value="SH3-domain"/>
    <property type="match status" value="1"/>
</dbReference>
<dbReference type="SMART" id="SM00055">
    <property type="entry name" value="FCH"/>
    <property type="match status" value="1"/>
</dbReference>
<comment type="subcellular location">
    <subcellularLocation>
        <location evidence="1">Cytoplasm</location>
        <location evidence="1">Cytoskeleton</location>
    </subcellularLocation>
</comment>
<evidence type="ECO:0000256" key="2">
    <source>
        <dbReference type="ARBA" id="ARBA00022443"/>
    </source>
</evidence>
<dbReference type="Proteomes" id="UP001211065">
    <property type="component" value="Unassembled WGS sequence"/>
</dbReference>
<dbReference type="PROSITE" id="PS51741">
    <property type="entry name" value="F_BAR"/>
    <property type="match status" value="1"/>
</dbReference>
<keyword evidence="11" id="KW-1185">Reference proteome</keyword>
<keyword evidence="7" id="KW-0175">Coiled coil</keyword>
<evidence type="ECO:0000256" key="5">
    <source>
        <dbReference type="ARBA" id="ARBA00023212"/>
    </source>
</evidence>
<dbReference type="InterPro" id="IPR001452">
    <property type="entry name" value="SH3_domain"/>
</dbReference>
<dbReference type="PANTHER" id="PTHR23065">
    <property type="entry name" value="PROLINE-SERINE-THREONINE PHOSPHATASE INTERACTING PROTEIN 1"/>
    <property type="match status" value="1"/>
</dbReference>
<evidence type="ECO:0000256" key="6">
    <source>
        <dbReference type="PROSITE-ProRule" id="PRU00192"/>
    </source>
</evidence>
<dbReference type="SUPFAM" id="SSF103657">
    <property type="entry name" value="BAR/IMD domain-like"/>
    <property type="match status" value="1"/>
</dbReference>
<evidence type="ECO:0000256" key="4">
    <source>
        <dbReference type="ARBA" id="ARBA00022553"/>
    </source>
</evidence>
<dbReference type="Gene3D" id="2.30.30.40">
    <property type="entry name" value="SH3 Domains"/>
    <property type="match status" value="1"/>
</dbReference>
<evidence type="ECO:0000256" key="7">
    <source>
        <dbReference type="PROSITE-ProRule" id="PRU01077"/>
    </source>
</evidence>
<dbReference type="GO" id="GO:0030864">
    <property type="term" value="C:cortical actin cytoskeleton"/>
    <property type="evidence" value="ECO:0007669"/>
    <property type="project" value="UniProtKB-ARBA"/>
</dbReference>
<keyword evidence="5" id="KW-0206">Cytoskeleton</keyword>
<dbReference type="Pfam" id="PF00018">
    <property type="entry name" value="SH3_1"/>
    <property type="match status" value="1"/>
</dbReference>
<sequence>MQSFNNSFWGENERGLEVLMQRMKMGKHINEQIFALFKERALIEEEYSKRLSKLHKNFIVKEEIGTLRSALDVLKNELEISSKSHNDMAIEIKNQLEKQTQDFIIQQSGIRKSHQVIVEKIQKNKSQLISQVLKTKEKYELKCQESLQLLQMRKNPLPPKEAERTKKSLDKAQQLANQLDFDYLAGVEKLQEVHKKWEEDMRTCCTDCQKLEEDRIDYLRTKLWTYANLISTTCVSDGIFINQLLNLTITDEGCERIRVSLEKCDIEKDIQEFLEKSATGSEIPPPLQYINFYTQTNERPISGVDQLNSLKKSVSQLTLTPGLFQQQQLPQYNSSNKLLNEQLQFSSSIESRSVKTFNEAITIQNDNLSRPGVNNNTLPRPVSVKGNVDLSNETYFHYDPYDIEDQLKILFSVKVLYDYQAQAFEELNVKKDQIISVIAKHDDGWWEGIIMEEGKRKKGLFPSNFVEKC</sequence>
<dbReference type="SMART" id="SM00326">
    <property type="entry name" value="SH3"/>
    <property type="match status" value="1"/>
</dbReference>
<dbReference type="AlphaFoldDB" id="A0AAD5U349"/>
<dbReference type="EMBL" id="JADGJW010000253">
    <property type="protein sequence ID" value="KAJ3221080.1"/>
    <property type="molecule type" value="Genomic_DNA"/>
</dbReference>
<evidence type="ECO:0000313" key="11">
    <source>
        <dbReference type="Proteomes" id="UP001211065"/>
    </source>
</evidence>
<dbReference type="PANTHER" id="PTHR23065:SF7">
    <property type="entry name" value="NOSTRIN, ISOFORM H"/>
    <property type="match status" value="1"/>
</dbReference>
<dbReference type="GO" id="GO:0032153">
    <property type="term" value="C:cell division site"/>
    <property type="evidence" value="ECO:0007669"/>
    <property type="project" value="TreeGrafter"/>
</dbReference>
<dbReference type="CDD" id="cd00174">
    <property type="entry name" value="SH3"/>
    <property type="match status" value="1"/>
</dbReference>
<dbReference type="InterPro" id="IPR036028">
    <property type="entry name" value="SH3-like_dom_sf"/>
</dbReference>
<keyword evidence="2 6" id="KW-0728">SH3 domain</keyword>
<dbReference type="GO" id="GO:0005886">
    <property type="term" value="C:plasma membrane"/>
    <property type="evidence" value="ECO:0007669"/>
    <property type="project" value="TreeGrafter"/>
</dbReference>
<dbReference type="PROSITE" id="PS50002">
    <property type="entry name" value="SH3"/>
    <property type="match status" value="1"/>
</dbReference>
<gene>
    <name evidence="10" type="ORF">HK099_003797</name>
</gene>
<evidence type="ECO:0000256" key="1">
    <source>
        <dbReference type="ARBA" id="ARBA00004245"/>
    </source>
</evidence>
<dbReference type="Pfam" id="PF00611">
    <property type="entry name" value="FCH"/>
    <property type="match status" value="1"/>
</dbReference>
<dbReference type="GO" id="GO:0030036">
    <property type="term" value="P:actin cytoskeleton organization"/>
    <property type="evidence" value="ECO:0007669"/>
    <property type="project" value="UniProtKB-ARBA"/>
</dbReference>